<feature type="compositionally biased region" description="Acidic residues" evidence="1">
    <location>
        <begin position="227"/>
        <end position="244"/>
    </location>
</feature>
<feature type="region of interest" description="Disordered" evidence="1">
    <location>
        <begin position="1"/>
        <end position="27"/>
    </location>
</feature>
<evidence type="ECO:0000256" key="1">
    <source>
        <dbReference type="SAM" id="MobiDB-lite"/>
    </source>
</evidence>
<organism evidence="2 3">
    <name type="scientific">Seminavis robusta</name>
    <dbReference type="NCBI Taxonomy" id="568900"/>
    <lineage>
        <taxon>Eukaryota</taxon>
        <taxon>Sar</taxon>
        <taxon>Stramenopiles</taxon>
        <taxon>Ochrophyta</taxon>
        <taxon>Bacillariophyta</taxon>
        <taxon>Bacillariophyceae</taxon>
        <taxon>Bacillariophycidae</taxon>
        <taxon>Naviculales</taxon>
        <taxon>Naviculaceae</taxon>
        <taxon>Seminavis</taxon>
    </lineage>
</organism>
<feature type="region of interest" description="Disordered" evidence="1">
    <location>
        <begin position="212"/>
        <end position="265"/>
    </location>
</feature>
<dbReference type="EMBL" id="CAICTM010000507">
    <property type="protein sequence ID" value="CAB9511894.1"/>
    <property type="molecule type" value="Genomic_DNA"/>
</dbReference>
<evidence type="ECO:0000313" key="3">
    <source>
        <dbReference type="Proteomes" id="UP001153069"/>
    </source>
</evidence>
<name>A0A9N8E522_9STRA</name>
<sequence length="290" mass="33070">MTRTTRAKKKDTGIKSEDKQPVSVKKETKHKIVKDEEIVKENDDAAISVPFEVGKFHKMALLKLLFCHHSGQELTYKELSDAMGVGEKTKAWQCEAWRDLKKNEYIVPSGTDKKLKLSEKGVELATSFASDEELADYKMPETNEEHHEKIKSKLMRQDKAKKMGPKIFDLLVENKDNPMTNHEMAAKFNTLADSHSFFYGFQALKKMGLVETTGESKKPDEEPMKIDEEEPKEEEDAINDETTDGDDKPKKKKKKKKSKKSMSGGKLWKLSEKAFLVTAKENAPVKLDEE</sequence>
<dbReference type="OrthoDB" id="10553645at2759"/>
<accession>A0A9N8E522</accession>
<feature type="compositionally biased region" description="Basic residues" evidence="1">
    <location>
        <begin position="250"/>
        <end position="260"/>
    </location>
</feature>
<keyword evidence="3" id="KW-1185">Reference proteome</keyword>
<protein>
    <submittedName>
        <fullName evidence="2">Uncharacterized protein</fullName>
    </submittedName>
</protein>
<evidence type="ECO:0000313" key="2">
    <source>
        <dbReference type="EMBL" id="CAB9511894.1"/>
    </source>
</evidence>
<proteinExistence type="predicted"/>
<comment type="caution">
    <text evidence="2">The sequence shown here is derived from an EMBL/GenBank/DDBJ whole genome shotgun (WGS) entry which is preliminary data.</text>
</comment>
<feature type="compositionally biased region" description="Basic and acidic residues" evidence="1">
    <location>
        <begin position="214"/>
        <end position="226"/>
    </location>
</feature>
<gene>
    <name evidence="2" type="ORF">SEMRO_508_G156820.1</name>
</gene>
<dbReference type="Proteomes" id="UP001153069">
    <property type="component" value="Unassembled WGS sequence"/>
</dbReference>
<reference evidence="2" key="1">
    <citation type="submission" date="2020-06" db="EMBL/GenBank/DDBJ databases">
        <authorList>
            <consortium name="Plant Systems Biology data submission"/>
        </authorList>
    </citation>
    <scope>NUCLEOTIDE SEQUENCE</scope>
    <source>
        <strain evidence="2">D6</strain>
    </source>
</reference>
<feature type="compositionally biased region" description="Basic and acidic residues" evidence="1">
    <location>
        <begin position="10"/>
        <end position="26"/>
    </location>
</feature>
<dbReference type="AlphaFoldDB" id="A0A9N8E522"/>